<dbReference type="AlphaFoldDB" id="A0A699XHP9"/>
<proteinExistence type="predicted"/>
<evidence type="ECO:0000313" key="2">
    <source>
        <dbReference type="EMBL" id="GFD59177.1"/>
    </source>
</evidence>
<accession>A0A699XHP9</accession>
<organism evidence="2">
    <name type="scientific">Tanacetum cinerariifolium</name>
    <name type="common">Dalmatian daisy</name>
    <name type="synonym">Chrysanthemum cinerariifolium</name>
    <dbReference type="NCBI Taxonomy" id="118510"/>
    <lineage>
        <taxon>Eukaryota</taxon>
        <taxon>Viridiplantae</taxon>
        <taxon>Streptophyta</taxon>
        <taxon>Embryophyta</taxon>
        <taxon>Tracheophyta</taxon>
        <taxon>Spermatophyta</taxon>
        <taxon>Magnoliopsida</taxon>
        <taxon>eudicotyledons</taxon>
        <taxon>Gunneridae</taxon>
        <taxon>Pentapetalae</taxon>
        <taxon>asterids</taxon>
        <taxon>campanulids</taxon>
        <taxon>Asterales</taxon>
        <taxon>Asteraceae</taxon>
        <taxon>Asteroideae</taxon>
        <taxon>Anthemideae</taxon>
        <taxon>Anthemidinae</taxon>
        <taxon>Tanacetum</taxon>
    </lineage>
</organism>
<feature type="region of interest" description="Disordered" evidence="1">
    <location>
        <begin position="16"/>
        <end position="77"/>
    </location>
</feature>
<gene>
    <name evidence="2" type="ORF">Tci_931146</name>
</gene>
<name>A0A699XHP9_TANCI</name>
<protein>
    <submittedName>
        <fullName evidence="2">Uncharacterized protein</fullName>
    </submittedName>
</protein>
<dbReference type="EMBL" id="BKCJ011861899">
    <property type="protein sequence ID" value="GFD59177.1"/>
    <property type="molecule type" value="Genomic_DNA"/>
</dbReference>
<comment type="caution">
    <text evidence="2">The sequence shown here is derived from an EMBL/GenBank/DDBJ whole genome shotgun (WGS) entry which is preliminary data.</text>
</comment>
<evidence type="ECO:0000256" key="1">
    <source>
        <dbReference type="SAM" id="MobiDB-lite"/>
    </source>
</evidence>
<reference evidence="2" key="1">
    <citation type="journal article" date="2019" name="Sci. Rep.">
        <title>Draft genome of Tanacetum cinerariifolium, the natural source of mosquito coil.</title>
        <authorList>
            <person name="Yamashiro T."/>
            <person name="Shiraishi A."/>
            <person name="Satake H."/>
            <person name="Nakayama K."/>
        </authorList>
    </citation>
    <scope>NUCLEOTIDE SEQUENCE</scope>
</reference>
<feature type="compositionally biased region" description="Basic and acidic residues" evidence="1">
    <location>
        <begin position="63"/>
        <end position="77"/>
    </location>
</feature>
<sequence>MLGAIDEVEVEAELEQAGRRRKSPAACVEAQPLAPDCRIGRHHQPGEEEAIGHRPARGYHRKLIADHQPGRSPDQRD</sequence>
<feature type="non-terminal residue" evidence="2">
    <location>
        <position position="77"/>
    </location>
</feature>